<proteinExistence type="predicted"/>
<dbReference type="AlphaFoldDB" id="H3KEV8"/>
<comment type="caution">
    <text evidence="2">The sequence shown here is derived from an EMBL/GenBank/DDBJ whole genome shotgun (WGS) entry which is preliminary data.</text>
</comment>
<dbReference type="Proteomes" id="UP000004956">
    <property type="component" value="Unassembled WGS sequence"/>
</dbReference>
<sequence length="53" mass="5992">MGEKQSAMRRHEIRKGGGPRKRPMGTPWTRPQNDAVRPGRELVHKVAFPEGSL</sequence>
<accession>H3KEV8</accession>
<organism evidence="2 3">
    <name type="scientific">Sutterella parvirubra YIT 11816</name>
    <dbReference type="NCBI Taxonomy" id="762967"/>
    <lineage>
        <taxon>Bacteria</taxon>
        <taxon>Pseudomonadati</taxon>
        <taxon>Pseudomonadota</taxon>
        <taxon>Betaproteobacteria</taxon>
        <taxon>Burkholderiales</taxon>
        <taxon>Sutterellaceae</taxon>
        <taxon>Sutterella</taxon>
    </lineage>
</organism>
<reference evidence="2 3" key="1">
    <citation type="submission" date="2011-11" db="EMBL/GenBank/DDBJ databases">
        <authorList>
            <person name="Weinstock G."/>
            <person name="Sodergren E."/>
            <person name="Clifton S."/>
            <person name="Fulton L."/>
            <person name="Fulton B."/>
            <person name="Courtney L."/>
            <person name="Fronick C."/>
            <person name="Harrison M."/>
            <person name="Strong C."/>
            <person name="Farmer C."/>
            <person name="Delahaunty K."/>
            <person name="Markovic C."/>
            <person name="Hall O."/>
            <person name="Minx P."/>
            <person name="Tomlinson C."/>
            <person name="Mitreva M."/>
            <person name="Hou S."/>
            <person name="Chen J."/>
            <person name="Wollam A."/>
            <person name="Pepin K.H."/>
            <person name="Johnson M."/>
            <person name="Bhonagiri V."/>
            <person name="Zhang X."/>
            <person name="Suruliraj S."/>
            <person name="Warren W."/>
            <person name="Chinwalla A."/>
            <person name="Mardis E.R."/>
            <person name="Wilson R.K."/>
        </authorList>
    </citation>
    <scope>NUCLEOTIDE SEQUENCE [LARGE SCALE GENOMIC DNA]</scope>
    <source>
        <strain evidence="2 3">YIT 11816</strain>
    </source>
</reference>
<name>H3KEV8_9BURK</name>
<dbReference type="STRING" id="762967.HMPREF9440_01273"/>
<keyword evidence="3" id="KW-1185">Reference proteome</keyword>
<evidence type="ECO:0000256" key="1">
    <source>
        <dbReference type="SAM" id="MobiDB-lite"/>
    </source>
</evidence>
<dbReference type="HOGENOM" id="CLU_3066964_0_0_4"/>
<feature type="compositionally biased region" description="Basic residues" evidence="1">
    <location>
        <begin position="7"/>
        <end position="23"/>
    </location>
</feature>
<gene>
    <name evidence="2" type="ORF">HMPREF9440_01273</name>
</gene>
<dbReference type="EMBL" id="AFBQ01000175">
    <property type="protein sequence ID" value="EHY31360.1"/>
    <property type="molecule type" value="Genomic_DNA"/>
</dbReference>
<evidence type="ECO:0000313" key="2">
    <source>
        <dbReference type="EMBL" id="EHY31360.1"/>
    </source>
</evidence>
<feature type="region of interest" description="Disordered" evidence="1">
    <location>
        <begin position="1"/>
        <end position="53"/>
    </location>
</feature>
<protein>
    <submittedName>
        <fullName evidence="2">Uncharacterized protein</fullName>
    </submittedName>
</protein>
<evidence type="ECO:0000313" key="3">
    <source>
        <dbReference type="Proteomes" id="UP000004956"/>
    </source>
</evidence>